<dbReference type="Proteomes" id="UP000477488">
    <property type="component" value="Unassembled WGS sequence"/>
</dbReference>
<dbReference type="GO" id="GO:0055085">
    <property type="term" value="P:transmembrane transport"/>
    <property type="evidence" value="ECO:0007669"/>
    <property type="project" value="InterPro"/>
</dbReference>
<keyword evidence="6" id="KW-1185">Reference proteome</keyword>
<evidence type="ECO:0000256" key="2">
    <source>
        <dbReference type="ARBA" id="ARBA00022448"/>
    </source>
</evidence>
<dbReference type="PIRSF" id="PIRSF006470">
    <property type="entry name" value="DctB"/>
    <property type="match status" value="1"/>
</dbReference>
<dbReference type="InterPro" id="IPR018389">
    <property type="entry name" value="DctP_fam"/>
</dbReference>
<dbReference type="PANTHER" id="PTHR33376">
    <property type="match status" value="1"/>
</dbReference>
<dbReference type="NCBIfam" id="TIGR00787">
    <property type="entry name" value="dctP"/>
    <property type="match status" value="1"/>
</dbReference>
<dbReference type="InterPro" id="IPR004682">
    <property type="entry name" value="TRAP_DctP"/>
</dbReference>
<name>A0A6L5XIK8_9BACT</name>
<dbReference type="InterPro" id="IPR038404">
    <property type="entry name" value="TRAP_DctP_sf"/>
</dbReference>
<dbReference type="CDD" id="cd13603">
    <property type="entry name" value="PBP2_TRAP_Siap_TeaA_like"/>
    <property type="match status" value="1"/>
</dbReference>
<feature type="signal peptide" evidence="4">
    <location>
        <begin position="1"/>
        <end position="27"/>
    </location>
</feature>
<evidence type="ECO:0000313" key="5">
    <source>
        <dbReference type="EMBL" id="MSS26942.1"/>
    </source>
</evidence>
<dbReference type="EMBL" id="VUMH01000002">
    <property type="protein sequence ID" value="MSS26942.1"/>
    <property type="molecule type" value="Genomic_DNA"/>
</dbReference>
<organism evidence="5 6">
    <name type="scientific">Desulfovibrio porci</name>
    <dbReference type="NCBI Taxonomy" id="2605782"/>
    <lineage>
        <taxon>Bacteria</taxon>
        <taxon>Pseudomonadati</taxon>
        <taxon>Thermodesulfobacteriota</taxon>
        <taxon>Desulfovibrionia</taxon>
        <taxon>Desulfovibrionales</taxon>
        <taxon>Desulfovibrionaceae</taxon>
        <taxon>Desulfovibrio</taxon>
    </lineage>
</organism>
<keyword evidence="2" id="KW-0813">Transport</keyword>
<dbReference type="GO" id="GO:0030288">
    <property type="term" value="C:outer membrane-bounded periplasmic space"/>
    <property type="evidence" value="ECO:0007669"/>
    <property type="project" value="InterPro"/>
</dbReference>
<dbReference type="RefSeq" id="WP_154508859.1">
    <property type="nucleotide sequence ID" value="NZ_DBFWWU010000253.1"/>
</dbReference>
<keyword evidence="3 4" id="KW-0732">Signal</keyword>
<proteinExistence type="inferred from homology"/>
<dbReference type="Pfam" id="PF03480">
    <property type="entry name" value="DctP"/>
    <property type="match status" value="1"/>
</dbReference>
<sequence length="347" mass="38659">MKRIFSLFTALCLAVLAVGLTCPAVQAGPKVIKIAFTNFPEHPQGQAFALFKKELEVRSNGAFKVELIGSGKFGNPESIVQGLQMGVLQIGAESTSNFSVFDPRLMLFDMPYLIPSYKAADLILDGPIGKTLAAGLEKNGCLGLGYMELGFRQVFSIRPVRSLANNKGLKIRATPSKAHIAILRSLGMSPTPMAWGEVYTALQQKTIDGIDVDLNLGWFWRFPEITRYLTLSRHFYTPHLVLISKRFWKSLSAGEQALIKTVMDEAIAFERARSRANEHDFIVRLKSEQGMEIIELPPQELRRWMDAAHPVPLEFRKAVPAELVQSVITTIRNAGLYPPELQPADYQ</sequence>
<reference evidence="5 6" key="1">
    <citation type="submission" date="2019-09" db="EMBL/GenBank/DDBJ databases">
        <title>In-depth cultivation of the pig gut microbiome towards novel bacterial diversity and tailored functional studies.</title>
        <authorList>
            <person name="Wylensek D."/>
            <person name="Hitch T.C.A."/>
            <person name="Clavel T."/>
        </authorList>
    </citation>
    <scope>NUCLEOTIDE SEQUENCE [LARGE SCALE GENOMIC DNA]</scope>
    <source>
        <strain evidence="5 6">PG-178-WT-4</strain>
    </source>
</reference>
<dbReference type="NCBIfam" id="NF037995">
    <property type="entry name" value="TRAP_S1"/>
    <property type="match status" value="1"/>
</dbReference>
<comment type="similarity">
    <text evidence="1">Belongs to the bacterial solute-binding protein 7 family.</text>
</comment>
<dbReference type="Gene3D" id="3.40.190.170">
    <property type="entry name" value="Bacterial extracellular solute-binding protein, family 7"/>
    <property type="match status" value="1"/>
</dbReference>
<comment type="caution">
    <text evidence="5">The sequence shown here is derived from an EMBL/GenBank/DDBJ whole genome shotgun (WGS) entry which is preliminary data.</text>
</comment>
<dbReference type="AlphaFoldDB" id="A0A6L5XIK8"/>
<accession>A0A6L5XIK8</accession>
<feature type="chain" id="PRO_5026829101" evidence="4">
    <location>
        <begin position="28"/>
        <end position="347"/>
    </location>
</feature>
<evidence type="ECO:0000256" key="3">
    <source>
        <dbReference type="ARBA" id="ARBA00022729"/>
    </source>
</evidence>
<evidence type="ECO:0000313" key="6">
    <source>
        <dbReference type="Proteomes" id="UP000477488"/>
    </source>
</evidence>
<gene>
    <name evidence="5" type="ORF">FYJ44_02550</name>
</gene>
<evidence type="ECO:0000256" key="1">
    <source>
        <dbReference type="ARBA" id="ARBA00009023"/>
    </source>
</evidence>
<evidence type="ECO:0000256" key="4">
    <source>
        <dbReference type="SAM" id="SignalP"/>
    </source>
</evidence>
<dbReference type="PANTHER" id="PTHR33376:SF7">
    <property type="entry name" value="C4-DICARBOXYLATE-BINDING PROTEIN DCTB"/>
    <property type="match status" value="1"/>
</dbReference>
<protein>
    <submittedName>
        <fullName evidence="5">TRAP transporter substrate-binding protein</fullName>
    </submittedName>
</protein>